<dbReference type="SUPFAM" id="SSF51735">
    <property type="entry name" value="NAD(P)-binding Rossmann-fold domains"/>
    <property type="match status" value="1"/>
</dbReference>
<dbReference type="AlphaFoldDB" id="A0A4R2J9M7"/>
<proteinExistence type="predicted"/>
<dbReference type="InterPro" id="IPR036291">
    <property type="entry name" value="NAD(P)-bd_dom_sf"/>
</dbReference>
<name>A0A4R2J9M7_9PSEU</name>
<evidence type="ECO:0000313" key="1">
    <source>
        <dbReference type="EMBL" id="TCO56041.1"/>
    </source>
</evidence>
<keyword evidence="2" id="KW-1185">Reference proteome</keyword>
<sequence>MGTWSTAVDPARFGPWALVTGASSGIGRGFAERGVNVTVLLPGATATPMLARFGADRTAMGRLAMSVDACVADALKSLRANRAVRVSGRMNRLMMLTVPRSARTRLMGALGKSMAGAVVDSRGTVQERS</sequence>
<gene>
    <name evidence="1" type="ORF">EV192_107466</name>
</gene>
<dbReference type="RefSeq" id="WP_207926324.1">
    <property type="nucleotide sequence ID" value="NZ_SLWS01000007.1"/>
</dbReference>
<reference evidence="1 2" key="1">
    <citation type="submission" date="2019-03" db="EMBL/GenBank/DDBJ databases">
        <title>Genomic Encyclopedia of Type Strains, Phase IV (KMG-IV): sequencing the most valuable type-strain genomes for metagenomic binning, comparative biology and taxonomic classification.</title>
        <authorList>
            <person name="Goeker M."/>
        </authorList>
    </citation>
    <scope>NUCLEOTIDE SEQUENCE [LARGE SCALE GENOMIC DNA]</scope>
    <source>
        <strain evidence="1 2">DSM 45934</strain>
    </source>
</reference>
<dbReference type="EMBL" id="SLWS01000007">
    <property type="protein sequence ID" value="TCO56041.1"/>
    <property type="molecule type" value="Genomic_DNA"/>
</dbReference>
<comment type="caution">
    <text evidence="1">The sequence shown here is derived from an EMBL/GenBank/DDBJ whole genome shotgun (WGS) entry which is preliminary data.</text>
</comment>
<evidence type="ECO:0000313" key="2">
    <source>
        <dbReference type="Proteomes" id="UP000295680"/>
    </source>
</evidence>
<accession>A0A4R2J9M7</accession>
<protein>
    <submittedName>
        <fullName evidence="1">Uncharacterized protein</fullName>
    </submittedName>
</protein>
<organism evidence="1 2">
    <name type="scientific">Actinocrispum wychmicini</name>
    <dbReference type="NCBI Taxonomy" id="1213861"/>
    <lineage>
        <taxon>Bacteria</taxon>
        <taxon>Bacillati</taxon>
        <taxon>Actinomycetota</taxon>
        <taxon>Actinomycetes</taxon>
        <taxon>Pseudonocardiales</taxon>
        <taxon>Pseudonocardiaceae</taxon>
        <taxon>Actinocrispum</taxon>
    </lineage>
</organism>
<dbReference type="Proteomes" id="UP000295680">
    <property type="component" value="Unassembled WGS sequence"/>
</dbReference>
<dbReference type="Gene3D" id="3.40.50.720">
    <property type="entry name" value="NAD(P)-binding Rossmann-like Domain"/>
    <property type="match status" value="1"/>
</dbReference>